<accession>D6BHD0</accession>
<keyword evidence="1" id="KW-1133">Transmembrane helix</keyword>
<reference evidence="3" key="1">
    <citation type="submission" date="2009-02" db="EMBL/GenBank/DDBJ databases">
        <title>The Genome Sequence of Shigella sp. D9.</title>
        <authorList>
            <consortium name="The Broad Institute Genome Sequencing Platform"/>
            <person name="Ward D."/>
            <person name="Young S.K."/>
            <person name="Kodira C.D."/>
            <person name="Zeng Q."/>
            <person name="Koehrsen M."/>
            <person name="Alvarado L."/>
            <person name="Berlin A."/>
            <person name="Borenstein D."/>
            <person name="Chen Z."/>
            <person name="Engels R."/>
            <person name="Freedman E."/>
            <person name="Gellesch M."/>
            <person name="Goldberg J."/>
            <person name="Griggs A."/>
            <person name="Gujja S."/>
            <person name="Heiman D."/>
            <person name="Hepburn T."/>
            <person name="Howarth C."/>
            <person name="Jen D."/>
            <person name="Larson L."/>
            <person name="Lewis B."/>
            <person name="Mehta T."/>
            <person name="Park D."/>
            <person name="Pearson M."/>
            <person name="Roberts A."/>
            <person name="Saif S."/>
            <person name="Shea T."/>
            <person name="Shenoy N."/>
            <person name="Sisk P."/>
            <person name="Stolte C."/>
            <person name="Sykes S."/>
            <person name="Walk T."/>
            <person name="White J."/>
            <person name="Yandava C."/>
            <person name="Allen-Vercoe E."/>
            <person name="Strauss J."/>
            <person name="Sibley C."/>
            <person name="White A."/>
            <person name="Ambrose C."/>
            <person name="Lander E."/>
            <person name="Nusbaum C."/>
            <person name="Galagan J."/>
            <person name="Birren B."/>
        </authorList>
    </citation>
    <scope>NUCLEOTIDE SEQUENCE [LARGE SCALE GENOMIC DNA]</scope>
    <source>
        <strain evidence="3">D11</strain>
    </source>
</reference>
<proteinExistence type="predicted"/>
<evidence type="ECO:0000256" key="1">
    <source>
        <dbReference type="SAM" id="Phobius"/>
    </source>
</evidence>
<keyword evidence="1" id="KW-0472">Membrane</keyword>
<evidence type="ECO:0000313" key="3">
    <source>
        <dbReference type="Proteomes" id="UP000004650"/>
    </source>
</evidence>
<dbReference type="HOGENOM" id="CLU_2734217_0_0_0"/>
<feature type="transmembrane region" description="Helical" evidence="1">
    <location>
        <begin position="12"/>
        <end position="33"/>
    </location>
</feature>
<protein>
    <submittedName>
        <fullName evidence="2">Uncharacterized protein</fullName>
    </submittedName>
</protein>
<dbReference type="AlphaFoldDB" id="D6BHD0"/>
<reference evidence="2 3" key="2">
    <citation type="submission" date="2013-10" db="EMBL/GenBank/DDBJ databases">
        <title>The Genome Sequence of Fusobacterium nucleatum subsp. animalis D11.</title>
        <authorList>
            <consortium name="The Broad Institute Genomics Platform"/>
            <person name="Earl A."/>
            <person name="Ward D."/>
            <person name="Feldgarden M."/>
            <person name="Gevers D."/>
            <person name="Kostic A."/>
            <person name="Garrett W."/>
            <person name="Young S.K."/>
            <person name="Zeng Q."/>
            <person name="Gargeya S."/>
            <person name="Fitzgerald M."/>
            <person name="Abouelleil A."/>
            <person name="Alvarado L."/>
            <person name="Berlin A.M."/>
            <person name="Chapman S.B."/>
            <person name="Gainer-Dewar J."/>
            <person name="Goldberg J."/>
            <person name="Gnerre S."/>
            <person name="Griggs A."/>
            <person name="Gujja S."/>
            <person name="Hansen M."/>
            <person name="Howarth C."/>
            <person name="Imamovic A."/>
            <person name="Ireland A."/>
            <person name="Larimer J."/>
            <person name="McCowan C."/>
            <person name="Murphy C."/>
            <person name="Pearson M."/>
            <person name="Poon T.W."/>
            <person name="Priest M."/>
            <person name="Roberts A."/>
            <person name="Saif S."/>
            <person name="Shea T."/>
            <person name="Sykes S."/>
            <person name="Wortman J."/>
            <person name="Nusbaum C."/>
            <person name="Birren B."/>
        </authorList>
    </citation>
    <scope>NUCLEOTIDE SEQUENCE [LARGE SCALE GENOMIC DNA]</scope>
    <source>
        <strain evidence="2 3">D11</strain>
    </source>
</reference>
<keyword evidence="1" id="KW-0812">Transmembrane</keyword>
<evidence type="ECO:0000313" key="2">
    <source>
        <dbReference type="EMBL" id="EFD81577.1"/>
    </source>
</evidence>
<name>D6BHD0_9FUSO</name>
<sequence length="71" mass="7930">MKIPRTTIKIDLFSLGLGAVLLIIGVLLLHFHIFSKKVGAVIGALGVLFIMGAFYGFYHNCSNGDYWKWKD</sequence>
<dbReference type="EMBL" id="ACDS02000003">
    <property type="protein sequence ID" value="EFD81577.1"/>
    <property type="molecule type" value="Genomic_DNA"/>
</dbReference>
<organism evidence="2 3">
    <name type="scientific">Fusobacterium animalis D11</name>
    <dbReference type="NCBI Taxonomy" id="556264"/>
    <lineage>
        <taxon>Bacteria</taxon>
        <taxon>Fusobacteriati</taxon>
        <taxon>Fusobacteriota</taxon>
        <taxon>Fusobacteriia</taxon>
        <taxon>Fusobacteriales</taxon>
        <taxon>Fusobacteriaceae</taxon>
        <taxon>Fusobacterium</taxon>
    </lineage>
</organism>
<dbReference type="Proteomes" id="UP000004650">
    <property type="component" value="Unassembled WGS sequence"/>
</dbReference>
<comment type="caution">
    <text evidence="2">The sequence shown here is derived from an EMBL/GenBank/DDBJ whole genome shotgun (WGS) entry which is preliminary data.</text>
</comment>
<feature type="transmembrane region" description="Helical" evidence="1">
    <location>
        <begin position="39"/>
        <end position="58"/>
    </location>
</feature>
<gene>
    <name evidence="2" type="ORF">PSAG_01613</name>
</gene>